<dbReference type="EMBL" id="JARKIE010000014">
    <property type="protein sequence ID" value="KAJ7702826.1"/>
    <property type="molecule type" value="Genomic_DNA"/>
</dbReference>
<dbReference type="AlphaFoldDB" id="A0AAD7GRC3"/>
<feature type="compositionally biased region" description="Polar residues" evidence="1">
    <location>
        <begin position="30"/>
        <end position="41"/>
    </location>
</feature>
<feature type="compositionally biased region" description="Low complexity" evidence="1">
    <location>
        <begin position="52"/>
        <end position="61"/>
    </location>
</feature>
<feature type="region of interest" description="Disordered" evidence="1">
    <location>
        <begin position="30"/>
        <end position="72"/>
    </location>
</feature>
<evidence type="ECO:0000313" key="3">
    <source>
        <dbReference type="Proteomes" id="UP001221757"/>
    </source>
</evidence>
<comment type="caution">
    <text evidence="2">The sequence shown here is derived from an EMBL/GenBank/DDBJ whole genome shotgun (WGS) entry which is preliminary data.</text>
</comment>
<gene>
    <name evidence="2" type="ORF">B0H17DRAFT_1127760</name>
</gene>
<accession>A0AAD7GRC3</accession>
<sequence>MLPKYAHAHVQANPPQLLYAYTQHKALHQTLSQNQDQSQKSFPCCLPPPLKPQQSPQSPTSVPDPPRAPLQPNRHHLHLLVCLVPHAERRSTAHRAQGGGGAANAPGVAAAKWRGQVGRLIAPPTRSTHALGIMISPRARLPPDVLLHVLDAQTPLASPVAVAWVSALDPQSGGGEEETLVVRLSASGERPVGGLLGATGAFVREERGNRKGRRRRELDIQCDAIHMVQDTLALITQPAGSADGRGNREPAYPHCGAAARAHAAHPVLLLRCHSRVVKLAKRMVFSPELEIGSKMLAPPVIMRKPIRYKLFTGQCALFAALVVRFGAGRGMGGGRSLGGLLGAMGVCVREFIEEKGGREAGAGVKRNGNGKGCVAQEGEEGEGEHEVFIPTEVYNVLKGIKWKLASTEQIGEGIEVYGIERIHDGIRRESMRNLGVFGLVSHILASALGEEIFCHETQGIQLPIKRWLPAPLLETGARGSTVESVPAPWALRQLMMALQWLMSIALCDAEPQTAAASPCRAGIKATHYGHEASIGGFPGTHRLVPPHQCGAGGLHLEVLRRLLIVASGAWALAAHRERWGLYLMGAAPEAVVAEDNVVGMQWAQQQEEQARSSHYHCQPACCKLGLGCGNAVRIIQERARGIKGAG</sequence>
<evidence type="ECO:0000313" key="2">
    <source>
        <dbReference type="EMBL" id="KAJ7702826.1"/>
    </source>
</evidence>
<dbReference type="Proteomes" id="UP001221757">
    <property type="component" value="Unassembled WGS sequence"/>
</dbReference>
<protein>
    <submittedName>
        <fullName evidence="2">Uncharacterized protein</fullName>
    </submittedName>
</protein>
<proteinExistence type="predicted"/>
<name>A0AAD7GRC3_MYCRO</name>
<organism evidence="2 3">
    <name type="scientific">Mycena rosella</name>
    <name type="common">Pink bonnet</name>
    <name type="synonym">Agaricus rosellus</name>
    <dbReference type="NCBI Taxonomy" id="1033263"/>
    <lineage>
        <taxon>Eukaryota</taxon>
        <taxon>Fungi</taxon>
        <taxon>Dikarya</taxon>
        <taxon>Basidiomycota</taxon>
        <taxon>Agaricomycotina</taxon>
        <taxon>Agaricomycetes</taxon>
        <taxon>Agaricomycetidae</taxon>
        <taxon>Agaricales</taxon>
        <taxon>Marasmiineae</taxon>
        <taxon>Mycenaceae</taxon>
        <taxon>Mycena</taxon>
    </lineage>
</organism>
<evidence type="ECO:0000256" key="1">
    <source>
        <dbReference type="SAM" id="MobiDB-lite"/>
    </source>
</evidence>
<reference evidence="2" key="1">
    <citation type="submission" date="2023-03" db="EMBL/GenBank/DDBJ databases">
        <title>Massive genome expansion in bonnet fungi (Mycena s.s.) driven by repeated elements and novel gene families across ecological guilds.</title>
        <authorList>
            <consortium name="Lawrence Berkeley National Laboratory"/>
            <person name="Harder C.B."/>
            <person name="Miyauchi S."/>
            <person name="Viragh M."/>
            <person name="Kuo A."/>
            <person name="Thoen E."/>
            <person name="Andreopoulos B."/>
            <person name="Lu D."/>
            <person name="Skrede I."/>
            <person name="Drula E."/>
            <person name="Henrissat B."/>
            <person name="Morin E."/>
            <person name="Kohler A."/>
            <person name="Barry K."/>
            <person name="LaButti K."/>
            <person name="Morin E."/>
            <person name="Salamov A."/>
            <person name="Lipzen A."/>
            <person name="Mereny Z."/>
            <person name="Hegedus B."/>
            <person name="Baldrian P."/>
            <person name="Stursova M."/>
            <person name="Weitz H."/>
            <person name="Taylor A."/>
            <person name="Grigoriev I.V."/>
            <person name="Nagy L.G."/>
            <person name="Martin F."/>
            <person name="Kauserud H."/>
        </authorList>
    </citation>
    <scope>NUCLEOTIDE SEQUENCE</scope>
    <source>
        <strain evidence="2">CBHHK067</strain>
    </source>
</reference>
<keyword evidence="3" id="KW-1185">Reference proteome</keyword>